<protein>
    <submittedName>
        <fullName evidence="2">Putative secreted protein</fullName>
    </submittedName>
</protein>
<feature type="chain" id="PRO_5025649696" evidence="1">
    <location>
        <begin position="18"/>
        <end position="197"/>
    </location>
</feature>
<feature type="signal peptide" evidence="1">
    <location>
        <begin position="1"/>
        <end position="17"/>
    </location>
</feature>
<dbReference type="AlphaFoldDB" id="A0A6B0V0R0"/>
<keyword evidence="1" id="KW-0732">Signal</keyword>
<dbReference type="EMBL" id="GIFC01013767">
    <property type="protein sequence ID" value="MXU95850.1"/>
    <property type="molecule type" value="Transcribed_RNA"/>
</dbReference>
<accession>A0A6B0V0R0</accession>
<evidence type="ECO:0000256" key="1">
    <source>
        <dbReference type="SAM" id="SignalP"/>
    </source>
</evidence>
<organism evidence="2">
    <name type="scientific">Ixodes ricinus</name>
    <name type="common">Common tick</name>
    <name type="synonym">Acarus ricinus</name>
    <dbReference type="NCBI Taxonomy" id="34613"/>
    <lineage>
        <taxon>Eukaryota</taxon>
        <taxon>Metazoa</taxon>
        <taxon>Ecdysozoa</taxon>
        <taxon>Arthropoda</taxon>
        <taxon>Chelicerata</taxon>
        <taxon>Arachnida</taxon>
        <taxon>Acari</taxon>
        <taxon>Parasitiformes</taxon>
        <taxon>Ixodida</taxon>
        <taxon>Ixodoidea</taxon>
        <taxon>Ixodidae</taxon>
        <taxon>Ixodinae</taxon>
        <taxon>Ixodes</taxon>
    </lineage>
</organism>
<proteinExistence type="predicted"/>
<reference evidence="2" key="1">
    <citation type="submission" date="2019-12" db="EMBL/GenBank/DDBJ databases">
        <title>An insight into the sialome of adult female Ixodes ricinus ticks feeding for 6 days.</title>
        <authorList>
            <person name="Perner J."/>
            <person name="Ribeiro J.M.C."/>
        </authorList>
    </citation>
    <scope>NUCLEOTIDE SEQUENCE</scope>
    <source>
        <strain evidence="2">Semi-engorged</strain>
        <tissue evidence="2">Salivary glands</tissue>
    </source>
</reference>
<sequence>MLPGFAVAALRLWHVLAQANCRGVAAVTSPKGAPVIRGEGAVHKLFVRRGIELPCSCHQDQCADGKRSLHVAPLHTTHRLSQTAAGTNPWVRNLAYGRGARKLARGRGRETDKKKNVRKSQQGTWSSFPARFGINTRYHKGFRVPVGTENWGEGGVPDAVRLSSDLIQTWPLGVFWYGCLALLKPLARCFLRRWNRL</sequence>
<evidence type="ECO:0000313" key="2">
    <source>
        <dbReference type="EMBL" id="MXU95850.1"/>
    </source>
</evidence>
<name>A0A6B0V0R0_IXORI</name>